<name>A0A448ZBM5_9STRA</name>
<accession>A0A448ZBM5</accession>
<protein>
    <recommendedName>
        <fullName evidence="6">TFIIS central domain-containing protein</fullName>
    </recommendedName>
</protein>
<dbReference type="SUPFAM" id="SSF46942">
    <property type="entry name" value="Elongation factor TFIIS domain 2"/>
    <property type="match status" value="1"/>
</dbReference>
<feature type="compositionally biased region" description="Basic and acidic residues" evidence="5">
    <location>
        <begin position="68"/>
        <end position="80"/>
    </location>
</feature>
<dbReference type="PANTHER" id="PTHR11477:SF0">
    <property type="entry name" value="IP08861P-RELATED"/>
    <property type="match status" value="1"/>
</dbReference>
<evidence type="ECO:0000256" key="2">
    <source>
        <dbReference type="ARBA" id="ARBA00022771"/>
    </source>
</evidence>
<dbReference type="InterPro" id="IPR036575">
    <property type="entry name" value="TFIIS_cen_dom_sf"/>
</dbReference>
<feature type="region of interest" description="Disordered" evidence="5">
    <location>
        <begin position="1919"/>
        <end position="1951"/>
    </location>
</feature>
<gene>
    <name evidence="7" type="ORF">PSNMU_V1.4_AUG-EV-PASAV3_0062700</name>
</gene>
<reference evidence="7 8" key="1">
    <citation type="submission" date="2019-01" db="EMBL/GenBank/DDBJ databases">
        <authorList>
            <person name="Ferrante I. M."/>
        </authorList>
    </citation>
    <scope>NUCLEOTIDE SEQUENCE [LARGE SCALE GENOMIC DNA]</scope>
    <source>
        <strain evidence="7 8">B856</strain>
    </source>
</reference>
<keyword evidence="2" id="KW-0863">Zinc-finger</keyword>
<keyword evidence="1" id="KW-0479">Metal-binding</keyword>
<evidence type="ECO:0000256" key="1">
    <source>
        <dbReference type="ARBA" id="ARBA00022723"/>
    </source>
</evidence>
<dbReference type="GO" id="GO:0006351">
    <property type="term" value="P:DNA-templated transcription"/>
    <property type="evidence" value="ECO:0007669"/>
    <property type="project" value="InterPro"/>
</dbReference>
<dbReference type="PANTHER" id="PTHR11477">
    <property type="entry name" value="TRANSCRIPTION FACTOR S-II ZINC FINGER DOMAIN-CONTAINING PROTEIN"/>
    <property type="match status" value="1"/>
</dbReference>
<feature type="compositionally biased region" description="Polar residues" evidence="5">
    <location>
        <begin position="1967"/>
        <end position="1980"/>
    </location>
</feature>
<dbReference type="InterPro" id="IPR003618">
    <property type="entry name" value="TFIIS_cen_dom"/>
</dbReference>
<dbReference type="Gene3D" id="1.10.472.30">
    <property type="entry name" value="Transcription elongation factor S-II, central domain"/>
    <property type="match status" value="1"/>
</dbReference>
<evidence type="ECO:0000256" key="4">
    <source>
        <dbReference type="ARBA" id="ARBA00023242"/>
    </source>
</evidence>
<proteinExistence type="predicted"/>
<keyword evidence="8" id="KW-1185">Reference proteome</keyword>
<dbReference type="PROSITE" id="PS51321">
    <property type="entry name" value="TFIIS_CENTRAL"/>
    <property type="match status" value="1"/>
</dbReference>
<keyword evidence="4" id="KW-0539">Nucleus</keyword>
<feature type="region of interest" description="Disordered" evidence="5">
    <location>
        <begin position="1967"/>
        <end position="2027"/>
    </location>
</feature>
<evidence type="ECO:0000256" key="3">
    <source>
        <dbReference type="ARBA" id="ARBA00022833"/>
    </source>
</evidence>
<sequence>METKVKRSTELSAVDYRKWALNLVGRDWEIFWQEEQDGIEEDAGQQLENPHIASAALGATTLSEQEATEYKKKETIEDPRTISNSTDKPEGTIRSRSSGIASRPCHIDSDHDGDFVLSSEAAMGMVGDKMGPASKENEEIIKVEEKDRKVTCNTDADDEESVIDDWYDGRVLEIIDDTSTIRTIGRNGWKFRVRFLGDEDVYEIFLVPGKVRPSARAWVQRTMALLNPPAAASKEYNMEEDGFDLPPDTSTLEDEASLRKIKSKITGAASVLNGIDTENSKSLASLPTNWDFRRIQGLRYHLESQIHLRKKLSKIENHSGMELFTDGLRNPTEGYVNYLVQCSKDLAQACSWYCKSWNLLMYYFGDGMDGSGDFDTSTPNNNDSNGGETEETLDLGKLTFSGFMTDYIMCGKDTIVNTTMIDITSSGASNKRQQATARASSTRRTKRRRKVLGGMDIDEEIDEGKSKVLLAASKVDTDVLSMIYIDSFIAALSESMHYGYVTTLASMLWSLSHLVANPLISWKRTAGRILGGINNNGNDTDHSVLGGGFGNITGHLSDDENEETEEMFTYQQIQSCLSSVRMNKVLSRFNLFDEVDKLKAKLGDIARNQSEALKLLKSLTTMTKLVSYEESYKKDKDEILSGLSDILIQMMSPESSLYNVKFLSRDDHQLIITRDDLSKAIALRAWFVDVQHAQSMRERISFLQLLMSQIEPINLLPDPRTIPILSDFPQISQHRDASIQSILEFQKILTSSSDEIQKRENNFLTSVVTIDISNSPERDSHLTFLNTLYAKCKECSLIFPFEEKIAARIDLLKWYADVRGTTDCRLNSSDDNDAYSFVDLENQYNSLQAVRKGLSPTRAKLTKGVKSDSDTDNVVCRFISSNSHPDCEKAINKITQLYVTASSWKKRAEAVIFCLRTHGNVNAGQLLSTSKIPAMVDIKRIVDLIEEYPGLQIKIDGYIERLHRIKSESFRWSQHIYTTLLENDNVSFTDVLPLMMKERDQRPRGIIVNPNRSVVDATIDLLVWYGKIKSAAVVVSERLSHSFTKDNPKAIADTYSKMIENEFYPILADGSEALEIYCGFDNQVHGINGRISVNSKRSLEILQTRFRIRKTSRAPSAEKINAHQLVSSLFLRMNCRDEKEGYPLLLILWFHWHFLVEDFVFRCTSDSKPNIERDQVPSLAYAKRLKAQNPFVLLHVTMIGDPNTRSLVETRSTILIDLDQSIEEAQNSELDIKEVLAKTKDLLRGSLLDNHKEIREHLNNLKLMLSMWKTRSSGNAGLSLNEAYESSLEQHIKYFAWIVRTMQHPVLHKAEASFASSRASKISWHSLLYLHERIPNTISGCGGHILCVLRVRELYDAAKKWQDEVCRSTMISKRGNKRRGGIIDTRNTEKDAKIRMSEIESLAEDPILTKVDMPRHKAVKTMLDISRKFEIQLENFLAQDFAGNQDNAPLPKGDSLLGRKGQFILYRLTGSSLFSMMQTSVQSLAEIGGDVLAETRGKAAFDWMRSAVKWIEDLQHAVVLQAKFTDSNEKILAIPAKNARELCILGEDVFLQTNKDMTKTFSNHGIHVSTNSIKKRLIVKLKKKGAHHSVGGIIIRWCPILFNALRADMSKLELWESRLQKVITDFETFQTSSLIDSVTSDEENLLQWYSYGMLVRRALEEGQKSLVVSPSKDEIDNYVNVLGTITDYLEKNCTRQLNKEFSKRLFANNSSICENRFEFLDALLYRQEAASVEFDENNEQMSQSLDPETTVRDKCRSNIEKALLRAAEAITLESDGMTSVKDLCALKAWEIENEMDELFQRDSETMGVVSGEYREKALSLKSIFENTENISLCLNVLTGHIKANTLVKMKRNELANENVKIEREQAAATTLKGKLLSPAIDYVADSKSESRQKNPSSFPVFCGKPQSILRNKGTLHVLQNDPSLDSEGEIASRGNIRNDVDEDDDGATAIDDYGRDKKLVKSSAKLNSAVQGQAEPSLSYMSPKASPRQRLKPTPPPPSLVGSFSMSANDSNRMSSTTGAPNEDRRMCSGKVFGGKSYRLEIQGQEKYAFFAIFYQEDESQATLNRYMPEFLTQKGRSRIDDFHRFVSEKLRGGRWQATCLRMATISANDDSVYREFFEEYETKERIAMFKLSGASSGGKLFLVTPKFHHIARQSREIQFANKNSTYAVILTKKGDAG</sequence>
<evidence type="ECO:0000313" key="7">
    <source>
        <dbReference type="EMBL" id="VEU39421.1"/>
    </source>
</evidence>
<feature type="region of interest" description="Disordered" evidence="5">
    <location>
        <begin position="63"/>
        <end position="105"/>
    </location>
</feature>
<keyword evidence="3" id="KW-0862">Zinc</keyword>
<dbReference type="GO" id="GO:0005634">
    <property type="term" value="C:nucleus"/>
    <property type="evidence" value="ECO:0007669"/>
    <property type="project" value="TreeGrafter"/>
</dbReference>
<dbReference type="EMBL" id="CAACVS010000222">
    <property type="protein sequence ID" value="VEU39421.1"/>
    <property type="molecule type" value="Genomic_DNA"/>
</dbReference>
<feature type="domain" description="TFIIS central" evidence="6">
    <location>
        <begin position="1751"/>
        <end position="1882"/>
    </location>
</feature>
<organism evidence="7 8">
    <name type="scientific">Pseudo-nitzschia multistriata</name>
    <dbReference type="NCBI Taxonomy" id="183589"/>
    <lineage>
        <taxon>Eukaryota</taxon>
        <taxon>Sar</taxon>
        <taxon>Stramenopiles</taxon>
        <taxon>Ochrophyta</taxon>
        <taxon>Bacillariophyta</taxon>
        <taxon>Bacillariophyceae</taxon>
        <taxon>Bacillariophycidae</taxon>
        <taxon>Bacillariales</taxon>
        <taxon>Bacillariaceae</taxon>
        <taxon>Pseudo-nitzschia</taxon>
    </lineage>
</organism>
<evidence type="ECO:0000259" key="6">
    <source>
        <dbReference type="PROSITE" id="PS51321"/>
    </source>
</evidence>
<dbReference type="GO" id="GO:0008270">
    <property type="term" value="F:zinc ion binding"/>
    <property type="evidence" value="ECO:0007669"/>
    <property type="project" value="UniProtKB-KW"/>
</dbReference>
<feature type="compositionally biased region" description="Polar residues" evidence="5">
    <location>
        <begin position="2002"/>
        <end position="2020"/>
    </location>
</feature>
<dbReference type="Proteomes" id="UP000291116">
    <property type="component" value="Unassembled WGS sequence"/>
</dbReference>
<dbReference type="SMART" id="SM00510">
    <property type="entry name" value="TFS2M"/>
    <property type="match status" value="1"/>
</dbReference>
<dbReference type="Pfam" id="PF07500">
    <property type="entry name" value="TFIIS_M"/>
    <property type="match status" value="1"/>
</dbReference>
<evidence type="ECO:0000313" key="8">
    <source>
        <dbReference type="Proteomes" id="UP000291116"/>
    </source>
</evidence>
<dbReference type="OrthoDB" id="44867at2759"/>
<evidence type="ECO:0000256" key="5">
    <source>
        <dbReference type="SAM" id="MobiDB-lite"/>
    </source>
</evidence>